<dbReference type="PANTHER" id="PTHR42718">
    <property type="entry name" value="MAJOR FACILITATOR SUPERFAMILY MULTIDRUG TRANSPORTER MFSC"/>
    <property type="match status" value="1"/>
</dbReference>
<feature type="transmembrane region" description="Helical" evidence="7">
    <location>
        <begin position="105"/>
        <end position="122"/>
    </location>
</feature>
<keyword evidence="3 7" id="KW-0812">Transmembrane</keyword>
<feature type="transmembrane region" description="Helical" evidence="7">
    <location>
        <begin position="230"/>
        <end position="252"/>
    </location>
</feature>
<comment type="subcellular location">
    <subcellularLocation>
        <location evidence="1">Cell membrane</location>
        <topology evidence="1">Multi-pass membrane protein</topology>
    </subcellularLocation>
</comment>
<keyword evidence="5 7" id="KW-0472">Membrane</keyword>
<feature type="domain" description="Major facilitator superfamily (MFS) profile" evidence="9">
    <location>
        <begin position="10"/>
        <end position="408"/>
    </location>
</feature>
<feature type="transmembrane region" description="Helical" evidence="7">
    <location>
        <begin position="134"/>
        <end position="156"/>
    </location>
</feature>
<dbReference type="PANTHER" id="PTHR42718:SF9">
    <property type="entry name" value="MAJOR FACILITATOR SUPERFAMILY MULTIDRUG TRANSPORTER MFSC"/>
    <property type="match status" value="1"/>
</dbReference>
<feature type="chain" id="PRO_5047227859" evidence="8">
    <location>
        <begin position="27"/>
        <end position="431"/>
    </location>
</feature>
<feature type="transmembrane region" description="Helical" evidence="7">
    <location>
        <begin position="295"/>
        <end position="317"/>
    </location>
</feature>
<evidence type="ECO:0000313" key="10">
    <source>
        <dbReference type="EMBL" id="MFF4214773.1"/>
    </source>
</evidence>
<dbReference type="PROSITE" id="PS50850">
    <property type="entry name" value="MFS"/>
    <property type="match status" value="1"/>
</dbReference>
<dbReference type="EMBL" id="JBIAUT010000001">
    <property type="protein sequence ID" value="MFF4214773.1"/>
    <property type="molecule type" value="Genomic_DNA"/>
</dbReference>
<evidence type="ECO:0000256" key="5">
    <source>
        <dbReference type="ARBA" id="ARBA00023136"/>
    </source>
</evidence>
<keyword evidence="4 7" id="KW-1133">Transmembrane helix</keyword>
<feature type="transmembrane region" description="Helical" evidence="7">
    <location>
        <begin position="162"/>
        <end position="181"/>
    </location>
</feature>
<comment type="caution">
    <text evidence="10">The sequence shown here is derived from an EMBL/GenBank/DDBJ whole genome shotgun (WGS) entry which is preliminary data.</text>
</comment>
<gene>
    <name evidence="10" type="ORF">ACFYZM_00620</name>
</gene>
<evidence type="ECO:0000256" key="3">
    <source>
        <dbReference type="ARBA" id="ARBA00022692"/>
    </source>
</evidence>
<feature type="transmembrane region" description="Helical" evidence="7">
    <location>
        <begin position="264"/>
        <end position="283"/>
    </location>
</feature>
<dbReference type="SUPFAM" id="SSF103473">
    <property type="entry name" value="MFS general substrate transporter"/>
    <property type="match status" value="1"/>
</dbReference>
<evidence type="ECO:0000256" key="7">
    <source>
        <dbReference type="SAM" id="Phobius"/>
    </source>
</evidence>
<feature type="transmembrane region" description="Helical" evidence="7">
    <location>
        <begin position="80"/>
        <end position="99"/>
    </location>
</feature>
<accession>A0ABW6TQ86</accession>
<feature type="transmembrane region" description="Helical" evidence="7">
    <location>
        <begin position="354"/>
        <end position="379"/>
    </location>
</feature>
<dbReference type="Gene3D" id="1.20.1720.10">
    <property type="entry name" value="Multidrug resistance protein D"/>
    <property type="match status" value="1"/>
</dbReference>
<feature type="signal peptide" evidence="8">
    <location>
        <begin position="1"/>
        <end position="26"/>
    </location>
</feature>
<keyword evidence="11" id="KW-1185">Reference proteome</keyword>
<evidence type="ECO:0000256" key="2">
    <source>
        <dbReference type="ARBA" id="ARBA00022448"/>
    </source>
</evidence>
<dbReference type="InterPro" id="IPR036259">
    <property type="entry name" value="MFS_trans_sf"/>
</dbReference>
<dbReference type="InterPro" id="IPR011701">
    <property type="entry name" value="MFS"/>
</dbReference>
<keyword evidence="8" id="KW-0732">Signal</keyword>
<feature type="transmembrane region" description="Helical" evidence="7">
    <location>
        <begin position="385"/>
        <end position="407"/>
    </location>
</feature>
<evidence type="ECO:0000313" key="11">
    <source>
        <dbReference type="Proteomes" id="UP001602123"/>
    </source>
</evidence>
<feature type="transmembrane region" description="Helical" evidence="7">
    <location>
        <begin position="50"/>
        <end position="68"/>
    </location>
</feature>
<feature type="transmembrane region" description="Helical" evidence="7">
    <location>
        <begin position="323"/>
        <end position="342"/>
    </location>
</feature>
<dbReference type="Pfam" id="PF07690">
    <property type="entry name" value="MFS_1"/>
    <property type="match status" value="1"/>
</dbReference>
<proteinExistence type="predicted"/>
<evidence type="ECO:0000256" key="8">
    <source>
        <dbReference type="SAM" id="SignalP"/>
    </source>
</evidence>
<dbReference type="InterPro" id="IPR020846">
    <property type="entry name" value="MFS_dom"/>
</dbReference>
<dbReference type="Proteomes" id="UP001602123">
    <property type="component" value="Unassembled WGS sequence"/>
</dbReference>
<dbReference type="RefSeq" id="WP_388622829.1">
    <property type="nucleotide sequence ID" value="NZ_JBIAUT010000001.1"/>
</dbReference>
<evidence type="ECO:0000256" key="4">
    <source>
        <dbReference type="ARBA" id="ARBA00022989"/>
    </source>
</evidence>
<name>A0ABW6TQ86_9ACTN</name>
<reference evidence="10 11" key="1">
    <citation type="submission" date="2024-10" db="EMBL/GenBank/DDBJ databases">
        <title>The Natural Products Discovery Center: Release of the First 8490 Sequenced Strains for Exploring Actinobacteria Biosynthetic Diversity.</title>
        <authorList>
            <person name="Kalkreuter E."/>
            <person name="Kautsar S.A."/>
            <person name="Yang D."/>
            <person name="Bader C.D."/>
            <person name="Teijaro C.N."/>
            <person name="Fluegel L."/>
            <person name="Davis C.M."/>
            <person name="Simpson J.R."/>
            <person name="Lauterbach L."/>
            <person name="Steele A.D."/>
            <person name="Gui C."/>
            <person name="Meng S."/>
            <person name="Li G."/>
            <person name="Viehrig K."/>
            <person name="Ye F."/>
            <person name="Su P."/>
            <person name="Kiefer A.F."/>
            <person name="Nichols A."/>
            <person name="Cepeda A.J."/>
            <person name="Yan W."/>
            <person name="Fan B."/>
            <person name="Jiang Y."/>
            <person name="Adhikari A."/>
            <person name="Zheng C.-J."/>
            <person name="Schuster L."/>
            <person name="Cowan T.M."/>
            <person name="Smanski M.J."/>
            <person name="Chevrette M.G."/>
            <person name="De Carvalho L.P.S."/>
            <person name="Shen B."/>
        </authorList>
    </citation>
    <scope>NUCLEOTIDE SEQUENCE [LARGE SCALE GENOMIC DNA]</scope>
    <source>
        <strain evidence="10 11">NPDC001650</strain>
    </source>
</reference>
<protein>
    <submittedName>
        <fullName evidence="10">MFS transporter</fullName>
    </submittedName>
</protein>
<evidence type="ECO:0000256" key="6">
    <source>
        <dbReference type="ARBA" id="ARBA00023251"/>
    </source>
</evidence>
<keyword evidence="2" id="KW-0813">Transport</keyword>
<organism evidence="10 11">
    <name type="scientific">Streptomyces nondiastaticus</name>
    <dbReference type="NCBI Taxonomy" id="3154512"/>
    <lineage>
        <taxon>Bacteria</taxon>
        <taxon>Bacillati</taxon>
        <taxon>Actinomycetota</taxon>
        <taxon>Actinomycetes</taxon>
        <taxon>Kitasatosporales</taxon>
        <taxon>Streptomycetaceae</taxon>
        <taxon>Streptomyces</taxon>
    </lineage>
</organism>
<evidence type="ECO:0000256" key="1">
    <source>
        <dbReference type="ARBA" id="ARBA00004651"/>
    </source>
</evidence>
<sequence length="431" mass="44018">MKRTGLPRGLAVCLMSLVFVPQLALAAYVPALPAIGGSFGVGAGGTSSSLVGYMAAYAVCMILTGNLADRYGSRRVQLAGLVMFTGASVLCLLAPVYGVFVAGRVLQALGAGTGTVISRLWVQRALPTEQRLPMLTALSTVIAVTPAASPPLAGLVVEHTSWRALFAFMALLGVVTTLAVAKLLPADAGAGGPAGAPGGAVRPPGGAVRPPGGLAGLARAYRRVLANRDFTVFAGAISLAWCTYFTFTTYSSDLLQLRLGASPTLYGALYTLVITGYVAGSTTAKRLGRSRSLEFIARTAAAVAAGTALLMPVTVHLWPHSTLSIVLPMAVCMLGVGALFPTCQAGMMRYEGEYAGAASGLFFFLQMASGACYTALIGMAGPPDALMLALTIALPALALFLLCVFALRGGPEAGRDAVPVRTAGPVKSGSS</sequence>
<evidence type="ECO:0000259" key="9">
    <source>
        <dbReference type="PROSITE" id="PS50850"/>
    </source>
</evidence>
<keyword evidence="6" id="KW-0046">Antibiotic resistance</keyword>